<evidence type="ECO:0000313" key="8">
    <source>
        <dbReference type="Proteomes" id="UP000249185"/>
    </source>
</evidence>
<dbReference type="GO" id="GO:0005509">
    <property type="term" value="F:calcium ion binding"/>
    <property type="evidence" value="ECO:0007669"/>
    <property type="project" value="InterPro"/>
</dbReference>
<keyword evidence="4" id="KW-0677">Repeat</keyword>
<evidence type="ECO:0000313" key="7">
    <source>
        <dbReference type="EMBL" id="PZQ47627.1"/>
    </source>
</evidence>
<evidence type="ECO:0000256" key="4">
    <source>
        <dbReference type="ARBA" id="ARBA00022737"/>
    </source>
</evidence>
<dbReference type="PRINTS" id="PR00313">
    <property type="entry name" value="CABNDNGRPT"/>
</dbReference>
<dbReference type="PANTHER" id="PTHR38340">
    <property type="entry name" value="S-LAYER PROTEIN"/>
    <property type="match status" value="1"/>
</dbReference>
<evidence type="ECO:0000256" key="5">
    <source>
        <dbReference type="SAM" id="MobiDB-lite"/>
    </source>
</evidence>
<dbReference type="Gene3D" id="2.150.10.10">
    <property type="entry name" value="Serralysin-like metalloprotease, C-terminal"/>
    <property type="match status" value="2"/>
</dbReference>
<dbReference type="Proteomes" id="UP000249185">
    <property type="component" value="Unassembled WGS sequence"/>
</dbReference>
<dbReference type="InterPro" id="IPR050557">
    <property type="entry name" value="RTX_toxin/Mannuronan_C5-epim"/>
</dbReference>
<dbReference type="SUPFAM" id="SSF51120">
    <property type="entry name" value="beta-Roll"/>
    <property type="match status" value="1"/>
</dbReference>
<comment type="caution">
    <text evidence="7">The sequence shown here is derived from an EMBL/GenBank/DDBJ whole genome shotgun (WGS) entry which is preliminary data.</text>
</comment>
<keyword evidence="3" id="KW-0964">Secreted</keyword>
<dbReference type="EMBL" id="QFPW01000016">
    <property type="protein sequence ID" value="PZQ47627.1"/>
    <property type="molecule type" value="Genomic_DNA"/>
</dbReference>
<feature type="region of interest" description="Disordered" evidence="5">
    <location>
        <begin position="89"/>
        <end position="115"/>
    </location>
</feature>
<comment type="subcellular location">
    <subcellularLocation>
        <location evidence="2">Secreted</location>
    </subcellularLocation>
</comment>
<feature type="domain" description="Peptidase M10 serralysin C-terminal" evidence="6">
    <location>
        <begin position="86"/>
        <end position="226"/>
    </location>
</feature>
<name>A0A2W5PSC2_RHOSU</name>
<reference evidence="7 8" key="1">
    <citation type="submission" date="2017-08" db="EMBL/GenBank/DDBJ databases">
        <title>Infants hospitalized years apart are colonized by the same room-sourced microbial strains.</title>
        <authorList>
            <person name="Brooks B."/>
            <person name="Olm M.R."/>
            <person name="Firek B.A."/>
            <person name="Baker R."/>
            <person name="Thomas B.C."/>
            <person name="Morowitz M.J."/>
            <person name="Banfield J.F."/>
        </authorList>
    </citation>
    <scope>NUCLEOTIDE SEQUENCE [LARGE SCALE GENOMIC DNA]</scope>
    <source>
        <strain evidence="7">S2_005_002_R2_34</strain>
    </source>
</reference>
<comment type="cofactor">
    <cofactor evidence="1">
        <name>Ca(2+)</name>
        <dbReference type="ChEBI" id="CHEBI:29108"/>
    </cofactor>
</comment>
<dbReference type="PANTHER" id="PTHR38340:SF1">
    <property type="entry name" value="S-LAYER PROTEIN"/>
    <property type="match status" value="1"/>
</dbReference>
<dbReference type="AlphaFoldDB" id="A0A2W5PSC2"/>
<dbReference type="Pfam" id="PF00353">
    <property type="entry name" value="HemolysinCabind"/>
    <property type="match status" value="2"/>
</dbReference>
<dbReference type="Pfam" id="PF08548">
    <property type="entry name" value="Peptidase_M10_C"/>
    <property type="match status" value="1"/>
</dbReference>
<evidence type="ECO:0000256" key="3">
    <source>
        <dbReference type="ARBA" id="ARBA00022525"/>
    </source>
</evidence>
<dbReference type="PROSITE" id="PS00330">
    <property type="entry name" value="HEMOLYSIN_CALCIUM"/>
    <property type="match status" value="2"/>
</dbReference>
<gene>
    <name evidence="7" type="ORF">DI556_16835</name>
</gene>
<dbReference type="InterPro" id="IPR013858">
    <property type="entry name" value="Peptidase_M10B_C"/>
</dbReference>
<accession>A0A2W5PSC2</accession>
<dbReference type="GO" id="GO:0005615">
    <property type="term" value="C:extracellular space"/>
    <property type="evidence" value="ECO:0007669"/>
    <property type="project" value="InterPro"/>
</dbReference>
<evidence type="ECO:0000256" key="2">
    <source>
        <dbReference type="ARBA" id="ARBA00004613"/>
    </source>
</evidence>
<proteinExistence type="predicted"/>
<dbReference type="InterPro" id="IPR018511">
    <property type="entry name" value="Hemolysin-typ_Ca-bd_CS"/>
</dbReference>
<sequence>MSNPVGQTGPVHDVVAGLMGGGPNGTKADPGPITTKVWGEAHNVTGSTGADTYVGTSYADTVRGNGGNDTLTGGNGNDTIQGDGGNDRIFGGTGNDRLLGNAGTDSLEGSAGNDTLTGGAGSDTLVGGAGNDVFVFTAVSDSAPSARDVIRGFDGAGAAAGDKIDLSAIDANPNVAGNQAFTFNSKAIGGIWLTQSGTETIVNANLDSDAAAEFAIRILDDAVAHTKYTAADFIL</sequence>
<protein>
    <recommendedName>
        <fullName evidence="6">Peptidase M10 serralysin C-terminal domain-containing protein</fullName>
    </recommendedName>
</protein>
<dbReference type="InterPro" id="IPR001343">
    <property type="entry name" value="Hemolysn_Ca-bd"/>
</dbReference>
<evidence type="ECO:0000259" key="6">
    <source>
        <dbReference type="Pfam" id="PF08548"/>
    </source>
</evidence>
<feature type="region of interest" description="Disordered" evidence="5">
    <location>
        <begin position="64"/>
        <end position="83"/>
    </location>
</feature>
<organism evidence="7 8">
    <name type="scientific">Rhodovulum sulfidophilum</name>
    <name type="common">Rhodobacter sulfidophilus</name>
    <dbReference type="NCBI Taxonomy" id="35806"/>
    <lineage>
        <taxon>Bacteria</taxon>
        <taxon>Pseudomonadati</taxon>
        <taxon>Pseudomonadota</taxon>
        <taxon>Alphaproteobacteria</taxon>
        <taxon>Rhodobacterales</taxon>
        <taxon>Paracoccaceae</taxon>
        <taxon>Rhodovulum</taxon>
    </lineage>
</organism>
<evidence type="ECO:0000256" key="1">
    <source>
        <dbReference type="ARBA" id="ARBA00001913"/>
    </source>
</evidence>
<dbReference type="InterPro" id="IPR011049">
    <property type="entry name" value="Serralysin-like_metalloprot_C"/>
</dbReference>